<sequence>MKRIFAEFKDNKFYKNDLIIRSIFPTAGIVNNTETLFFKLESIKKSEIVKAELHFRQHPKKEFIKQFHFKKELTALAFCRSCNTEMKRLEPIESNSKVWTVWDIKDVVSTVVSSNSSDLSAQIYRNNRLLDVDTIIHKNAPFVIVYSFPQKESENDFENEQEIESNRVKRSLDSYYSYNFGAESNTVTYPGNSEGSNLIGAEEFVKNGPMSLKPRKHKHRRRKNNKTRNYLNDPMLGFGRESSDKKEEKDEENLKILLLGKNPSRSNNQKTRRCKKEKFTVNFRDIGWEHVVIQPLTFDAFYCAGSCDFPASLDGNPSNHALIQSLIHTLDIYPSVPRVCCAPDKMDSLTLLFFDESGNVVLKNFPRMIVSSCGCL</sequence>
<evidence type="ECO:0000313" key="2">
    <source>
        <dbReference type="WBParaSite" id="JU765_v2.g12298.t1"/>
    </source>
</evidence>
<dbReference type="Proteomes" id="UP000887576">
    <property type="component" value="Unplaced"/>
</dbReference>
<name>A0AC34Q2M2_9BILA</name>
<dbReference type="WBParaSite" id="JU765_v2.g12298.t1">
    <property type="protein sequence ID" value="JU765_v2.g12298.t1"/>
    <property type="gene ID" value="JU765_v2.g12298"/>
</dbReference>
<organism evidence="1 2">
    <name type="scientific">Panagrolaimus sp. JU765</name>
    <dbReference type="NCBI Taxonomy" id="591449"/>
    <lineage>
        <taxon>Eukaryota</taxon>
        <taxon>Metazoa</taxon>
        <taxon>Ecdysozoa</taxon>
        <taxon>Nematoda</taxon>
        <taxon>Chromadorea</taxon>
        <taxon>Rhabditida</taxon>
        <taxon>Tylenchina</taxon>
        <taxon>Panagrolaimomorpha</taxon>
        <taxon>Panagrolaimoidea</taxon>
        <taxon>Panagrolaimidae</taxon>
        <taxon>Panagrolaimus</taxon>
    </lineage>
</organism>
<reference evidence="2" key="1">
    <citation type="submission" date="2022-11" db="UniProtKB">
        <authorList>
            <consortium name="WormBaseParasite"/>
        </authorList>
    </citation>
    <scope>IDENTIFICATION</scope>
</reference>
<evidence type="ECO:0000313" key="1">
    <source>
        <dbReference type="Proteomes" id="UP000887576"/>
    </source>
</evidence>
<protein>
    <submittedName>
        <fullName evidence="2">TGF-beta family profile domain-containing protein</fullName>
    </submittedName>
</protein>
<proteinExistence type="predicted"/>
<accession>A0AC34Q2M2</accession>